<proteinExistence type="inferred from homology"/>
<reference evidence="7" key="1">
    <citation type="submission" date="2017-01" db="EMBL/GenBank/DDBJ databases">
        <authorList>
            <person name="Varghese N."/>
            <person name="Submissions S."/>
        </authorList>
    </citation>
    <scope>NUCLEOTIDE SEQUENCE [LARGE SCALE GENOMIC DNA]</scope>
    <source>
        <strain evidence="7">DSM 21768</strain>
    </source>
</reference>
<evidence type="ECO:0000256" key="1">
    <source>
        <dbReference type="ARBA" id="ARBA00002868"/>
    </source>
</evidence>
<evidence type="ECO:0000256" key="3">
    <source>
        <dbReference type="ARBA" id="ARBA00015716"/>
    </source>
</evidence>
<evidence type="ECO:0000313" key="6">
    <source>
        <dbReference type="EMBL" id="SIR98992.1"/>
    </source>
</evidence>
<name>A0A1N7FF97_9GAMM</name>
<dbReference type="RefSeq" id="WP_076555659.1">
    <property type="nucleotide sequence ID" value="NZ_FTNU01000012.1"/>
</dbReference>
<comment type="similarity">
    <text evidence="2">Belongs to the DUF177 domain family.</text>
</comment>
<keyword evidence="7" id="KW-1185">Reference proteome</keyword>
<dbReference type="PANTHER" id="PTHR38099:SF1">
    <property type="entry name" value="LARGE RIBOSOMAL RNA SUBUNIT ACCUMULATION PROTEIN YCED"/>
    <property type="match status" value="1"/>
</dbReference>
<sequence length="174" mass="19257">MTTTDKQLPANIMLEKWADIGFFWQGALTIAELPRLAEQAEIDGVLAASVALAKTDGIIWLNYQLSGTLLLQCQRCLEPLSLQTQEQYRLAVLADEAQTALIDDADYLLLDELGAGNVHKLPIKQLMEDELLLGLPLSPRHDDCQMLINDDDTQEQEPEDNPFAILAGLKGKLS</sequence>
<evidence type="ECO:0000256" key="5">
    <source>
        <dbReference type="ARBA" id="ARBA00031841"/>
    </source>
</evidence>
<dbReference type="InterPro" id="IPR003772">
    <property type="entry name" value="YceD"/>
</dbReference>
<gene>
    <name evidence="6" type="ORF">SAMN02745664_11271</name>
</gene>
<evidence type="ECO:0000256" key="2">
    <source>
        <dbReference type="ARBA" id="ARBA00010740"/>
    </source>
</evidence>
<dbReference type="STRING" id="34061.B0189_04190"/>
<dbReference type="InterPro" id="IPR039255">
    <property type="entry name" value="YceD_bac"/>
</dbReference>
<keyword evidence="4" id="KW-0690">Ribosome biogenesis</keyword>
<dbReference type="Pfam" id="PF02620">
    <property type="entry name" value="YceD"/>
    <property type="match status" value="1"/>
</dbReference>
<dbReference type="EMBL" id="FTNU01000012">
    <property type="protein sequence ID" value="SIR98992.1"/>
    <property type="molecule type" value="Genomic_DNA"/>
</dbReference>
<dbReference type="GO" id="GO:0005829">
    <property type="term" value="C:cytosol"/>
    <property type="evidence" value="ECO:0007669"/>
    <property type="project" value="TreeGrafter"/>
</dbReference>
<dbReference type="GO" id="GO:0042254">
    <property type="term" value="P:ribosome biogenesis"/>
    <property type="evidence" value="ECO:0007669"/>
    <property type="project" value="UniProtKB-KW"/>
</dbReference>
<dbReference type="Proteomes" id="UP000187495">
    <property type="component" value="Unassembled WGS sequence"/>
</dbReference>
<evidence type="ECO:0000256" key="4">
    <source>
        <dbReference type="ARBA" id="ARBA00022517"/>
    </source>
</evidence>
<protein>
    <recommendedName>
        <fullName evidence="3">Large ribosomal RNA subunit accumulation protein YceD</fullName>
    </recommendedName>
    <alternativeName>
        <fullName evidence="5">23S rRNA accumulation protein YceD</fullName>
    </alternativeName>
</protein>
<evidence type="ECO:0000313" key="7">
    <source>
        <dbReference type="Proteomes" id="UP000187495"/>
    </source>
</evidence>
<accession>A0A1N7FF97</accession>
<dbReference type="AlphaFoldDB" id="A0A1N7FF97"/>
<organism evidence="6 7">
    <name type="scientific">Moraxella cuniculi DSM 21768</name>
    <dbReference type="NCBI Taxonomy" id="1122245"/>
    <lineage>
        <taxon>Bacteria</taxon>
        <taxon>Pseudomonadati</taxon>
        <taxon>Pseudomonadota</taxon>
        <taxon>Gammaproteobacteria</taxon>
        <taxon>Moraxellales</taxon>
        <taxon>Moraxellaceae</taxon>
        <taxon>Moraxella</taxon>
    </lineage>
</organism>
<dbReference type="PANTHER" id="PTHR38099">
    <property type="entry name" value="LARGE RIBOSOMAL RNA SUBUNIT ACCUMULATION PROTEIN YCED"/>
    <property type="match status" value="1"/>
</dbReference>
<comment type="function">
    <text evidence="1">Plays a role in synthesis, processing and/or stability of 23S rRNA.</text>
</comment>